<dbReference type="RefSeq" id="WP_192901308.1">
    <property type="nucleotide sequence ID" value="NZ_CAWOLW010000122.1"/>
</dbReference>
<keyword evidence="7 8" id="KW-0472">Membrane</keyword>
<dbReference type="GO" id="GO:0010041">
    <property type="term" value="P:response to iron(III) ion"/>
    <property type="evidence" value="ECO:0007669"/>
    <property type="project" value="TreeGrafter"/>
</dbReference>
<keyword evidence="10" id="KW-1185">Reference proteome</keyword>
<dbReference type="GO" id="GO:0009103">
    <property type="term" value="P:lipopolysaccharide biosynthetic process"/>
    <property type="evidence" value="ECO:0007669"/>
    <property type="project" value="UniProtKB-ARBA"/>
</dbReference>
<dbReference type="AlphaFoldDB" id="A0A3N6R816"/>
<evidence type="ECO:0000256" key="2">
    <source>
        <dbReference type="ARBA" id="ARBA00022475"/>
    </source>
</evidence>
<comment type="subcellular location">
    <subcellularLocation>
        <location evidence="1">Cell membrane</location>
        <topology evidence="1">Multi-pass membrane protein</topology>
    </subcellularLocation>
</comment>
<organism evidence="9 10">
    <name type="scientific">Okeania hirsuta</name>
    <dbReference type="NCBI Taxonomy" id="1458930"/>
    <lineage>
        <taxon>Bacteria</taxon>
        <taxon>Bacillati</taxon>
        <taxon>Cyanobacteriota</taxon>
        <taxon>Cyanophyceae</taxon>
        <taxon>Oscillatoriophycideae</taxon>
        <taxon>Oscillatoriales</taxon>
        <taxon>Microcoleaceae</taxon>
        <taxon>Okeania</taxon>
    </lineage>
</organism>
<keyword evidence="3" id="KW-0328">Glycosyltransferase</keyword>
<feature type="transmembrane region" description="Helical" evidence="8">
    <location>
        <begin position="85"/>
        <end position="105"/>
    </location>
</feature>
<feature type="transmembrane region" description="Helical" evidence="8">
    <location>
        <begin position="277"/>
        <end position="298"/>
    </location>
</feature>
<feature type="non-terminal residue" evidence="9">
    <location>
        <position position="300"/>
    </location>
</feature>
<dbReference type="PANTHER" id="PTHR33908:SF3">
    <property type="entry name" value="UNDECAPRENYL PHOSPHATE-ALPHA-4-AMINO-4-DEOXY-L-ARABINOSE ARABINOSYL TRANSFERASE"/>
    <property type="match status" value="1"/>
</dbReference>
<reference evidence="9 10" key="1">
    <citation type="journal article" date="2018" name="ACS Chem. Biol.">
        <title>Ketoreductase domain dysfunction expands chemodiversity: malyngamide biosynthesis in the cyanobacterium Okeania hirsuta.</title>
        <authorList>
            <person name="Moss N.A."/>
            <person name="Leao T."/>
            <person name="Rankin M."/>
            <person name="McCullough T.M."/>
            <person name="Qu P."/>
            <person name="Korobeynikov A."/>
            <person name="Smith J.L."/>
            <person name="Gerwick L."/>
            <person name="Gerwick W.H."/>
        </authorList>
    </citation>
    <scope>NUCLEOTIDE SEQUENCE [LARGE SCALE GENOMIC DNA]</scope>
    <source>
        <strain evidence="9 10">PAB10Feb10-1</strain>
    </source>
</reference>
<evidence type="ECO:0000313" key="9">
    <source>
        <dbReference type="EMBL" id="RQH28483.1"/>
    </source>
</evidence>
<evidence type="ECO:0000256" key="8">
    <source>
        <dbReference type="SAM" id="Phobius"/>
    </source>
</evidence>
<protein>
    <submittedName>
        <fullName evidence="9">Uncharacterized protein</fullName>
    </submittedName>
</protein>
<evidence type="ECO:0000256" key="1">
    <source>
        <dbReference type="ARBA" id="ARBA00004651"/>
    </source>
</evidence>
<feature type="transmembrane region" description="Helical" evidence="8">
    <location>
        <begin position="112"/>
        <end position="131"/>
    </location>
</feature>
<feature type="transmembrane region" description="Helical" evidence="8">
    <location>
        <begin position="137"/>
        <end position="155"/>
    </location>
</feature>
<feature type="transmembrane region" description="Helical" evidence="8">
    <location>
        <begin position="201"/>
        <end position="225"/>
    </location>
</feature>
<sequence length="300" mass="33900">MKEKISNFTKNQAKSDLFWQIVPITLILLLATGLYLYQLGTESLWIDELISVDRAKRDILDLLWRGRTHLILLKGWMVFGYSDSWLRGLCVICTIGSVFLIYQLGCRLASKPVGLISALLMAVSPLFIHHAQEVRMYGVSTFFGLLGTLALTSALKSPNKFSISFWAIARYLAIRSTPLNLLLLLPDIVLFGWKFRKQKRVLLSFITGLIVIIVLWSPLIIDLAIRSARFMGGFRGTVDPSVENVKSNLKSVPTIINVLLQPGRFTAWSFGRPNSTVIFWFYNLYSVMVASLIGLAFFEK</sequence>
<evidence type="ECO:0000256" key="7">
    <source>
        <dbReference type="ARBA" id="ARBA00023136"/>
    </source>
</evidence>
<dbReference type="InterPro" id="IPR050297">
    <property type="entry name" value="LipidA_mod_glycosyltrf_83"/>
</dbReference>
<evidence type="ECO:0000256" key="6">
    <source>
        <dbReference type="ARBA" id="ARBA00022989"/>
    </source>
</evidence>
<dbReference type="PANTHER" id="PTHR33908">
    <property type="entry name" value="MANNOSYLTRANSFERASE YKCB-RELATED"/>
    <property type="match status" value="1"/>
</dbReference>
<feature type="transmembrane region" description="Helical" evidence="8">
    <location>
        <begin position="21"/>
        <end position="39"/>
    </location>
</feature>
<dbReference type="GO" id="GO:0005886">
    <property type="term" value="C:plasma membrane"/>
    <property type="evidence" value="ECO:0007669"/>
    <property type="project" value="UniProtKB-SubCell"/>
</dbReference>
<accession>A0A3N6R816</accession>
<evidence type="ECO:0000256" key="4">
    <source>
        <dbReference type="ARBA" id="ARBA00022679"/>
    </source>
</evidence>
<gene>
    <name evidence="9" type="ORF">D5R40_25520</name>
</gene>
<dbReference type="EMBL" id="RCBY01000208">
    <property type="protein sequence ID" value="RQH28483.1"/>
    <property type="molecule type" value="Genomic_DNA"/>
</dbReference>
<dbReference type="Proteomes" id="UP000269154">
    <property type="component" value="Unassembled WGS sequence"/>
</dbReference>
<evidence type="ECO:0000313" key="10">
    <source>
        <dbReference type="Proteomes" id="UP000269154"/>
    </source>
</evidence>
<proteinExistence type="predicted"/>
<keyword evidence="4" id="KW-0808">Transferase</keyword>
<name>A0A3N6R816_9CYAN</name>
<dbReference type="GO" id="GO:0016763">
    <property type="term" value="F:pentosyltransferase activity"/>
    <property type="evidence" value="ECO:0007669"/>
    <property type="project" value="TreeGrafter"/>
</dbReference>
<evidence type="ECO:0000256" key="5">
    <source>
        <dbReference type="ARBA" id="ARBA00022692"/>
    </source>
</evidence>
<evidence type="ECO:0000256" key="3">
    <source>
        <dbReference type="ARBA" id="ARBA00022676"/>
    </source>
</evidence>
<keyword evidence="2" id="KW-1003">Cell membrane</keyword>
<comment type="caution">
    <text evidence="9">The sequence shown here is derived from an EMBL/GenBank/DDBJ whole genome shotgun (WGS) entry which is preliminary data.</text>
</comment>
<keyword evidence="6 8" id="KW-1133">Transmembrane helix</keyword>
<keyword evidence="5 8" id="KW-0812">Transmembrane</keyword>